<dbReference type="AlphaFoldDB" id="A0A9W9AK09"/>
<keyword evidence="4" id="KW-1185">Reference proteome</keyword>
<dbReference type="Proteomes" id="UP001150266">
    <property type="component" value="Unassembled WGS sequence"/>
</dbReference>
<organism evidence="3 4">
    <name type="scientific">Lentinula aciculospora</name>
    <dbReference type="NCBI Taxonomy" id="153920"/>
    <lineage>
        <taxon>Eukaryota</taxon>
        <taxon>Fungi</taxon>
        <taxon>Dikarya</taxon>
        <taxon>Basidiomycota</taxon>
        <taxon>Agaricomycotina</taxon>
        <taxon>Agaricomycetes</taxon>
        <taxon>Agaricomycetidae</taxon>
        <taxon>Agaricales</taxon>
        <taxon>Marasmiineae</taxon>
        <taxon>Omphalotaceae</taxon>
        <taxon>Lentinula</taxon>
    </lineage>
</organism>
<keyword evidence="2" id="KW-0812">Transmembrane</keyword>
<feature type="region of interest" description="Disordered" evidence="1">
    <location>
        <begin position="164"/>
        <end position="217"/>
    </location>
</feature>
<evidence type="ECO:0000313" key="4">
    <source>
        <dbReference type="Proteomes" id="UP001150266"/>
    </source>
</evidence>
<evidence type="ECO:0000313" key="3">
    <source>
        <dbReference type="EMBL" id="KAJ4483548.1"/>
    </source>
</evidence>
<accession>A0A9W9AK09</accession>
<feature type="region of interest" description="Disordered" evidence="1">
    <location>
        <begin position="17"/>
        <end position="39"/>
    </location>
</feature>
<dbReference type="EMBL" id="JAOTPV010000004">
    <property type="protein sequence ID" value="KAJ4483548.1"/>
    <property type="molecule type" value="Genomic_DNA"/>
</dbReference>
<gene>
    <name evidence="3" type="ORF">J3R30DRAFT_1797901</name>
</gene>
<feature type="transmembrane region" description="Helical" evidence="2">
    <location>
        <begin position="48"/>
        <end position="66"/>
    </location>
</feature>
<evidence type="ECO:0000256" key="2">
    <source>
        <dbReference type="SAM" id="Phobius"/>
    </source>
</evidence>
<feature type="compositionally biased region" description="Low complexity" evidence="1">
    <location>
        <begin position="17"/>
        <end position="33"/>
    </location>
</feature>
<dbReference type="OrthoDB" id="2974599at2759"/>
<comment type="caution">
    <text evidence="3">The sequence shown here is derived from an EMBL/GenBank/DDBJ whole genome shotgun (WGS) entry which is preliminary data.</text>
</comment>
<keyword evidence="2" id="KW-1133">Transmembrane helix</keyword>
<reference evidence="3" key="1">
    <citation type="submission" date="2022-08" db="EMBL/GenBank/DDBJ databases">
        <title>A Global Phylogenomic Analysis of the Shiitake Genus Lentinula.</title>
        <authorList>
            <consortium name="DOE Joint Genome Institute"/>
            <person name="Sierra-Patev S."/>
            <person name="Min B."/>
            <person name="Naranjo-Ortiz M."/>
            <person name="Looney B."/>
            <person name="Konkel Z."/>
            <person name="Slot J.C."/>
            <person name="Sakamoto Y."/>
            <person name="Steenwyk J.L."/>
            <person name="Rokas A."/>
            <person name="Carro J."/>
            <person name="Camarero S."/>
            <person name="Ferreira P."/>
            <person name="Molpeceres G."/>
            <person name="Ruiz-Duenas F.J."/>
            <person name="Serrano A."/>
            <person name="Henrissat B."/>
            <person name="Drula E."/>
            <person name="Hughes K.W."/>
            <person name="Mata J.L."/>
            <person name="Ishikawa N.K."/>
            <person name="Vargas-Isla R."/>
            <person name="Ushijima S."/>
            <person name="Smith C.A."/>
            <person name="Ahrendt S."/>
            <person name="Andreopoulos W."/>
            <person name="He G."/>
            <person name="Labutti K."/>
            <person name="Lipzen A."/>
            <person name="Ng V."/>
            <person name="Riley R."/>
            <person name="Sandor L."/>
            <person name="Barry K."/>
            <person name="Martinez A.T."/>
            <person name="Xiao Y."/>
            <person name="Gibbons J.G."/>
            <person name="Terashima K."/>
            <person name="Grigoriev I.V."/>
            <person name="Hibbett D.S."/>
        </authorList>
    </citation>
    <scope>NUCLEOTIDE SEQUENCE</scope>
    <source>
        <strain evidence="3">JLM2183</strain>
    </source>
</reference>
<protein>
    <submittedName>
        <fullName evidence="3">Uncharacterized protein</fullName>
    </submittedName>
</protein>
<proteinExistence type="predicted"/>
<feature type="compositionally biased region" description="Basic and acidic residues" evidence="1">
    <location>
        <begin position="198"/>
        <end position="210"/>
    </location>
</feature>
<name>A0A9W9AK09_9AGAR</name>
<sequence>MVVIIAFRAESEFAPTASTTSVSPTSTSSASPSELDPDSTTQMLTKDVLEWLFLALVVLVMGSIIYRRLYALKRNRLPITAFFSAHNPRRNAGTISRPTRPFPSAFGSSLSAYDLTNVPTAYNPFSSMYTSTLTGHRIQTQAADIDSGGRRVGSQSDYHNEFADQKDMLPAYDKSGSPPGYIDSLPAMPSQAPGSVGEQREGHPHSEDPRSSPGGGL</sequence>
<keyword evidence="2" id="KW-0472">Membrane</keyword>
<evidence type="ECO:0000256" key="1">
    <source>
        <dbReference type="SAM" id="MobiDB-lite"/>
    </source>
</evidence>